<evidence type="ECO:0000256" key="8">
    <source>
        <dbReference type="PIRSR" id="PIRSR006809-2"/>
    </source>
</evidence>
<comment type="function">
    <text evidence="6">GTPase that associates with the 50S ribosomal subunit and may have a role during protein synthesis or ribosome biogenesis.</text>
</comment>
<dbReference type="Gene3D" id="3.40.50.300">
    <property type="entry name" value="P-loop containing nucleotide triphosphate hydrolases"/>
    <property type="match status" value="1"/>
</dbReference>
<dbReference type="InterPro" id="IPR027417">
    <property type="entry name" value="P-loop_NTPase"/>
</dbReference>
<dbReference type="GO" id="GO:0005525">
    <property type="term" value="F:GTP binding"/>
    <property type="evidence" value="ECO:0007669"/>
    <property type="project" value="UniProtKB-UniRule"/>
</dbReference>
<dbReference type="PROSITE" id="PS51705">
    <property type="entry name" value="G_HFLX"/>
    <property type="match status" value="1"/>
</dbReference>
<dbReference type="InterPro" id="IPR006073">
    <property type="entry name" value="GTP-bd"/>
</dbReference>
<dbReference type="GO" id="GO:0043022">
    <property type="term" value="F:ribosome binding"/>
    <property type="evidence" value="ECO:0007669"/>
    <property type="project" value="TreeGrafter"/>
</dbReference>
<feature type="compositionally biased region" description="Polar residues" evidence="9">
    <location>
        <begin position="139"/>
        <end position="148"/>
    </location>
</feature>
<dbReference type="Pfam" id="PF16360">
    <property type="entry name" value="GTP-bdg_M"/>
    <property type="match status" value="1"/>
</dbReference>
<dbReference type="FunFam" id="3.40.50.300:FF:001198">
    <property type="entry name" value="GTPase HflX"/>
    <property type="match status" value="1"/>
</dbReference>
<accession>A0A1L6XCR0</accession>
<feature type="binding site" evidence="7">
    <location>
        <begin position="360"/>
        <end position="362"/>
    </location>
    <ligand>
        <name>GTP</name>
        <dbReference type="ChEBI" id="CHEBI:37565"/>
    </ligand>
</feature>
<feature type="region of interest" description="Disordered" evidence="9">
    <location>
        <begin position="139"/>
        <end position="172"/>
    </location>
</feature>
<dbReference type="InterPro" id="IPR042108">
    <property type="entry name" value="GTPase_HflX_N_sf"/>
</dbReference>
<comment type="subunit">
    <text evidence="6">Monomer. Associates with the 50S ribosomal subunit.</text>
</comment>
<dbReference type="Gene3D" id="3.40.50.11060">
    <property type="entry name" value="GTPase HflX, N-terminal domain"/>
    <property type="match status" value="1"/>
</dbReference>
<evidence type="ECO:0000313" key="11">
    <source>
        <dbReference type="EMBL" id="APT18739.1"/>
    </source>
</evidence>
<keyword evidence="3 6" id="KW-0547">Nucleotide-binding</keyword>
<dbReference type="PRINTS" id="PR00326">
    <property type="entry name" value="GTP1OBG"/>
</dbReference>
<dbReference type="KEGG" id="lah:LA20533_05460"/>
<evidence type="ECO:0000313" key="12">
    <source>
        <dbReference type="Proteomes" id="UP000185499"/>
    </source>
</evidence>
<dbReference type="OrthoDB" id="9812272at2"/>
<keyword evidence="4 8" id="KW-0460">Magnesium</keyword>
<organism evidence="11 12">
    <name type="scientific">Amylolactobacillus amylophilus DSM 20533 = JCM 1125</name>
    <dbReference type="NCBI Taxonomy" id="1423721"/>
    <lineage>
        <taxon>Bacteria</taxon>
        <taxon>Bacillati</taxon>
        <taxon>Bacillota</taxon>
        <taxon>Bacilli</taxon>
        <taxon>Lactobacillales</taxon>
        <taxon>Lactobacillaceae</taxon>
        <taxon>Amylolactobacillus</taxon>
    </lineage>
</organism>
<name>A0A1L6XCR0_9LACO</name>
<evidence type="ECO:0000256" key="1">
    <source>
        <dbReference type="ARBA" id="ARBA00022490"/>
    </source>
</evidence>
<evidence type="ECO:0000256" key="9">
    <source>
        <dbReference type="SAM" id="MobiDB-lite"/>
    </source>
</evidence>
<dbReference type="Pfam" id="PF13167">
    <property type="entry name" value="GTP-bdg_N"/>
    <property type="match status" value="1"/>
</dbReference>
<dbReference type="Pfam" id="PF01926">
    <property type="entry name" value="MMR_HSR1"/>
    <property type="match status" value="1"/>
</dbReference>
<evidence type="ECO:0000259" key="10">
    <source>
        <dbReference type="PROSITE" id="PS51705"/>
    </source>
</evidence>
<evidence type="ECO:0000256" key="3">
    <source>
        <dbReference type="ARBA" id="ARBA00022741"/>
    </source>
</evidence>
<dbReference type="FunFam" id="3.40.50.11060:FF:000001">
    <property type="entry name" value="GTPase HflX"/>
    <property type="match status" value="1"/>
</dbReference>
<proteinExistence type="inferred from homology"/>
<dbReference type="InterPro" id="IPR025121">
    <property type="entry name" value="GTPase_HflX_N"/>
</dbReference>
<evidence type="ECO:0000256" key="5">
    <source>
        <dbReference type="ARBA" id="ARBA00023134"/>
    </source>
</evidence>
<dbReference type="NCBIfam" id="TIGR03156">
    <property type="entry name" value="GTP_HflX"/>
    <property type="match status" value="1"/>
</dbReference>
<evidence type="ECO:0000256" key="7">
    <source>
        <dbReference type="PIRSR" id="PIRSR006809-1"/>
    </source>
</evidence>
<keyword evidence="1 6" id="KW-0963">Cytoplasm</keyword>
<dbReference type="PIRSF" id="PIRSF006809">
    <property type="entry name" value="GTP-binding_hflX_prd"/>
    <property type="match status" value="1"/>
</dbReference>
<dbReference type="GO" id="GO:0005737">
    <property type="term" value="C:cytoplasm"/>
    <property type="evidence" value="ECO:0007669"/>
    <property type="project" value="UniProtKB-SubCell"/>
</dbReference>
<dbReference type="SUPFAM" id="SSF52540">
    <property type="entry name" value="P-loop containing nucleoside triphosphate hydrolases"/>
    <property type="match status" value="1"/>
</dbReference>
<comment type="similarity">
    <text evidence="6">Belongs to the TRAFAC class OBG-HflX-like GTPase superfamily. HflX GTPase family.</text>
</comment>
<dbReference type="CDD" id="cd01878">
    <property type="entry name" value="HflX"/>
    <property type="match status" value="1"/>
</dbReference>
<dbReference type="AlphaFoldDB" id="A0A1L6XCR0"/>
<comment type="cofactor">
    <cofactor evidence="8">
        <name>Mg(2+)</name>
        <dbReference type="ChEBI" id="CHEBI:18420"/>
    </cofactor>
</comment>
<dbReference type="GO" id="GO:0003924">
    <property type="term" value="F:GTPase activity"/>
    <property type="evidence" value="ECO:0007669"/>
    <property type="project" value="UniProtKB-UniRule"/>
</dbReference>
<dbReference type="Gene3D" id="6.10.250.2860">
    <property type="match status" value="1"/>
</dbReference>
<keyword evidence="5 6" id="KW-0342">GTP-binding</keyword>
<dbReference type="InterPro" id="IPR016496">
    <property type="entry name" value="GTPase_HflX"/>
</dbReference>
<dbReference type="RefSeq" id="WP_056947102.1">
    <property type="nucleotide sequence ID" value="NZ_AYYS01000029.1"/>
</dbReference>
<dbReference type="InterPro" id="IPR032305">
    <property type="entry name" value="GTP-bd_M"/>
</dbReference>
<dbReference type="HAMAP" id="MF_00900">
    <property type="entry name" value="GTPase_HflX"/>
    <property type="match status" value="1"/>
</dbReference>
<reference evidence="11 12" key="1">
    <citation type="submission" date="2016-12" db="EMBL/GenBank/DDBJ databases">
        <title>The whole genome sequencing and assembly of Lactobacillus amylophilus DSM 20533T strain.</title>
        <authorList>
            <person name="Lee Y.-J."/>
            <person name="Yi H."/>
            <person name="Bahn Y.-S."/>
            <person name="Kim J.F."/>
            <person name="Lee D.-W."/>
        </authorList>
    </citation>
    <scope>NUCLEOTIDE SEQUENCE [LARGE SCALE GENOMIC DNA]</scope>
    <source>
        <strain evidence="11 12">DSM 20533</strain>
    </source>
</reference>
<sequence>MIDNKISQTKVIIGGVNKGEPNFDYYMRELAQLSAANNMEVVGRVDQNLERLVAATYFGSGKVAEIGTLAQESGATHLVLNDELSPTQIRNLERETKLHVVDRTELILEIFSNRAKTKQAKLQVALARLQYELPRLHTAENSGLDQQRGSGTGGSGGGGLANRGSGETKLELNRRTLGKQIAMIKEELQEISRSEATRRKERNESALPQVALVGYTNAGKSTTMNSLLQLFGQGEDHEKKAKKQVFEKDMLFATLDTSVRRIDLASNFSFLLSDTVGFISKLPHKLVESFKATLQEVRDADLLIHVVDVSDENHKEMVETTNAVLKELGVLETPTIIAYNKADETVREYPSMDGDDLFYSAKDEQSMQLLSQLITKKLFADYQVRTLRLPLTAGKDLAYLHAKAEILTEDYTSDGVTVEARLSPTDQKRLESFTVNVQE</sequence>
<feature type="binding site" evidence="7">
    <location>
        <begin position="252"/>
        <end position="256"/>
    </location>
    <ligand>
        <name>GTP</name>
        <dbReference type="ChEBI" id="CHEBI:37565"/>
    </ligand>
</feature>
<dbReference type="Proteomes" id="UP000185499">
    <property type="component" value="Chromosome"/>
</dbReference>
<feature type="domain" description="Hflx-type G" evidence="10">
    <location>
        <begin position="208"/>
        <end position="382"/>
    </location>
</feature>
<protein>
    <recommendedName>
        <fullName evidence="6">GTPase HflX</fullName>
    </recommendedName>
    <alternativeName>
        <fullName evidence="6">GTP-binding protein HflX</fullName>
    </alternativeName>
</protein>
<feature type="binding site" evidence="7">
    <location>
        <begin position="214"/>
        <end position="221"/>
    </location>
    <ligand>
        <name>GTP</name>
        <dbReference type="ChEBI" id="CHEBI:37565"/>
    </ligand>
</feature>
<keyword evidence="2 8" id="KW-0479">Metal-binding</keyword>
<feature type="binding site" evidence="7">
    <location>
        <begin position="274"/>
        <end position="277"/>
    </location>
    <ligand>
        <name>GTP</name>
        <dbReference type="ChEBI" id="CHEBI:37565"/>
    </ligand>
</feature>
<feature type="binding site" evidence="8">
    <location>
        <position position="221"/>
    </location>
    <ligand>
        <name>Mg(2+)</name>
        <dbReference type="ChEBI" id="CHEBI:18420"/>
    </ligand>
</feature>
<dbReference type="PANTHER" id="PTHR10229:SF4">
    <property type="entry name" value="GTPASE HFLX"/>
    <property type="match status" value="1"/>
</dbReference>
<gene>
    <name evidence="6" type="primary">hflX</name>
    <name evidence="11" type="ORF">LA20533_05460</name>
</gene>
<keyword evidence="12" id="KW-1185">Reference proteome</keyword>
<comment type="subcellular location">
    <subcellularLocation>
        <location evidence="6">Cytoplasm</location>
    </subcellularLocation>
    <text evidence="6">May associate with membranes.</text>
</comment>
<dbReference type="PANTHER" id="PTHR10229">
    <property type="entry name" value="GTP-BINDING PROTEIN HFLX"/>
    <property type="match status" value="1"/>
</dbReference>
<dbReference type="EMBL" id="CP018888">
    <property type="protein sequence ID" value="APT18739.1"/>
    <property type="molecule type" value="Genomic_DNA"/>
</dbReference>
<dbReference type="GO" id="GO:0046872">
    <property type="term" value="F:metal ion binding"/>
    <property type="evidence" value="ECO:0007669"/>
    <property type="project" value="UniProtKB-KW"/>
</dbReference>
<evidence type="ECO:0000256" key="2">
    <source>
        <dbReference type="ARBA" id="ARBA00022723"/>
    </source>
</evidence>
<feature type="compositionally biased region" description="Gly residues" evidence="9">
    <location>
        <begin position="150"/>
        <end position="161"/>
    </location>
</feature>
<feature type="binding site" evidence="7">
    <location>
        <begin position="340"/>
        <end position="343"/>
    </location>
    <ligand>
        <name>GTP</name>
        <dbReference type="ChEBI" id="CHEBI:37565"/>
    </ligand>
</feature>
<dbReference type="InterPro" id="IPR030394">
    <property type="entry name" value="G_HFLX_dom"/>
</dbReference>
<evidence type="ECO:0000256" key="4">
    <source>
        <dbReference type="ARBA" id="ARBA00022842"/>
    </source>
</evidence>
<feature type="binding site" evidence="8">
    <location>
        <position position="254"/>
    </location>
    <ligand>
        <name>Mg(2+)</name>
        <dbReference type="ChEBI" id="CHEBI:18420"/>
    </ligand>
</feature>
<evidence type="ECO:0000256" key="6">
    <source>
        <dbReference type="HAMAP-Rule" id="MF_00900"/>
    </source>
</evidence>